<evidence type="ECO:0000313" key="4">
    <source>
        <dbReference type="EMBL" id="KAL1410156.1"/>
    </source>
</evidence>
<protein>
    <submittedName>
        <fullName evidence="4">Prefoldin subunit 6</fullName>
    </submittedName>
</protein>
<dbReference type="Pfam" id="PF01920">
    <property type="entry name" value="Prefoldin_2"/>
    <property type="match status" value="1"/>
</dbReference>
<feature type="coiled-coil region" evidence="3">
    <location>
        <begin position="77"/>
        <end position="118"/>
    </location>
</feature>
<accession>A0ABR3Q5Z8</accession>
<keyword evidence="5" id="KW-1185">Reference proteome</keyword>
<evidence type="ECO:0000256" key="3">
    <source>
        <dbReference type="SAM" id="Coils"/>
    </source>
</evidence>
<evidence type="ECO:0000256" key="2">
    <source>
        <dbReference type="ARBA" id="ARBA00023186"/>
    </source>
</evidence>
<dbReference type="RefSeq" id="XP_069210100.1">
    <property type="nucleotide sequence ID" value="XM_069352682.1"/>
</dbReference>
<dbReference type="CDD" id="cd23161">
    <property type="entry name" value="Prefoldin_6"/>
    <property type="match status" value="1"/>
</dbReference>
<evidence type="ECO:0000256" key="1">
    <source>
        <dbReference type="ARBA" id="ARBA00008045"/>
    </source>
</evidence>
<dbReference type="PANTHER" id="PTHR21431">
    <property type="entry name" value="PREFOLDIN SUBUNIT 6"/>
    <property type="match status" value="1"/>
</dbReference>
<gene>
    <name evidence="4" type="primary">YKE2</name>
    <name evidence="4" type="ORF">Q8F55_004159</name>
</gene>
<dbReference type="Gene3D" id="1.10.287.370">
    <property type="match status" value="1"/>
</dbReference>
<dbReference type="EMBL" id="JBBXJM010000003">
    <property type="protein sequence ID" value="KAL1410156.1"/>
    <property type="molecule type" value="Genomic_DNA"/>
</dbReference>
<dbReference type="GeneID" id="95985202"/>
<dbReference type="SUPFAM" id="SSF46579">
    <property type="entry name" value="Prefoldin"/>
    <property type="match status" value="1"/>
</dbReference>
<dbReference type="Proteomes" id="UP001565368">
    <property type="component" value="Unassembled WGS sequence"/>
</dbReference>
<proteinExistence type="inferred from homology"/>
<evidence type="ECO:0000313" key="5">
    <source>
        <dbReference type="Proteomes" id="UP001565368"/>
    </source>
</evidence>
<reference evidence="4 5" key="1">
    <citation type="submission" date="2023-08" db="EMBL/GenBank/DDBJ databases">
        <title>Annotated Genome Sequence of Vanrija albida AlHP1.</title>
        <authorList>
            <person name="Herzog R."/>
        </authorList>
    </citation>
    <scope>NUCLEOTIDE SEQUENCE [LARGE SCALE GENOMIC DNA]</scope>
    <source>
        <strain evidence="4 5">AlHP1</strain>
    </source>
</reference>
<dbReference type="PANTHER" id="PTHR21431:SF0">
    <property type="entry name" value="PREFOLDIN SUBUNIT 6"/>
    <property type="match status" value="1"/>
</dbReference>
<sequence length="130" mass="14586">MADKKIASIQAKLQESSRDFQKLEADMAGTIEARQRLDAQLSENQLVLKEFDGLKAHNTVFKLIGPALVPQDQAEARANVQKRLEFIKSEIARVEKQIKDQDAVAAKKKDEIMALQREFQALQPPSAEAK</sequence>
<comment type="similarity">
    <text evidence="1">Belongs to the prefoldin subunit beta family.</text>
</comment>
<dbReference type="InterPro" id="IPR009053">
    <property type="entry name" value="Prefoldin"/>
</dbReference>
<dbReference type="InterPro" id="IPR002777">
    <property type="entry name" value="PFD_beta-like"/>
</dbReference>
<comment type="caution">
    <text evidence="4">The sequence shown here is derived from an EMBL/GenBank/DDBJ whole genome shotgun (WGS) entry which is preliminary data.</text>
</comment>
<keyword evidence="2" id="KW-0143">Chaperone</keyword>
<name>A0ABR3Q5Z8_9TREE</name>
<keyword evidence="3" id="KW-0175">Coiled coil</keyword>
<organism evidence="4 5">
    <name type="scientific">Vanrija albida</name>
    <dbReference type="NCBI Taxonomy" id="181172"/>
    <lineage>
        <taxon>Eukaryota</taxon>
        <taxon>Fungi</taxon>
        <taxon>Dikarya</taxon>
        <taxon>Basidiomycota</taxon>
        <taxon>Agaricomycotina</taxon>
        <taxon>Tremellomycetes</taxon>
        <taxon>Trichosporonales</taxon>
        <taxon>Trichosporonaceae</taxon>
        <taxon>Vanrija</taxon>
    </lineage>
</organism>